<dbReference type="InterPro" id="IPR052713">
    <property type="entry name" value="FeoA"/>
</dbReference>
<dbReference type="GO" id="GO:0046914">
    <property type="term" value="F:transition metal ion binding"/>
    <property type="evidence" value="ECO:0007669"/>
    <property type="project" value="InterPro"/>
</dbReference>
<evidence type="ECO:0000256" key="1">
    <source>
        <dbReference type="ARBA" id="ARBA00023004"/>
    </source>
</evidence>
<evidence type="ECO:0000313" key="3">
    <source>
        <dbReference type="EMBL" id="KZX16463.1"/>
    </source>
</evidence>
<dbReference type="SMART" id="SM00899">
    <property type="entry name" value="FeoA"/>
    <property type="match status" value="1"/>
</dbReference>
<protein>
    <submittedName>
        <fullName evidence="3">Ferrous iron transport protein A</fullName>
    </submittedName>
</protein>
<dbReference type="InterPro" id="IPR007167">
    <property type="entry name" value="Fe-transptr_FeoA-like"/>
</dbReference>
<evidence type="ECO:0000313" key="4">
    <source>
        <dbReference type="Proteomes" id="UP000077275"/>
    </source>
</evidence>
<keyword evidence="1" id="KW-0408">Iron</keyword>
<feature type="domain" description="Ferrous iron transporter FeoA-like" evidence="2">
    <location>
        <begin position="11"/>
        <end position="85"/>
    </location>
</feature>
<dbReference type="OrthoDB" id="87327at2157"/>
<dbReference type="Proteomes" id="UP000077275">
    <property type="component" value="Unassembled WGS sequence"/>
</dbReference>
<dbReference type="RefSeq" id="WP_067259298.1">
    <property type="nucleotide sequence ID" value="NZ_LWMW01000092.1"/>
</dbReference>
<dbReference type="SUPFAM" id="SSF50037">
    <property type="entry name" value="C-terminal domain of transcriptional repressors"/>
    <property type="match status" value="1"/>
</dbReference>
<proteinExistence type="predicted"/>
<dbReference type="Gene3D" id="2.30.30.90">
    <property type="match status" value="1"/>
</dbReference>
<dbReference type="EMBL" id="LWMW01000092">
    <property type="protein sequence ID" value="KZX16463.1"/>
    <property type="molecule type" value="Genomic_DNA"/>
</dbReference>
<reference evidence="3 4" key="1">
    <citation type="submission" date="2016-04" db="EMBL/GenBank/DDBJ databases">
        <title>Genome sequence of Methanobrevibacter cuticularis DSM 11139.</title>
        <authorList>
            <person name="Poehlein A."/>
            <person name="Seedorf H."/>
            <person name="Daniel R."/>
        </authorList>
    </citation>
    <scope>NUCLEOTIDE SEQUENCE [LARGE SCALE GENOMIC DNA]</scope>
    <source>
        <strain evidence="3 4">DSM 11139</strain>
    </source>
</reference>
<dbReference type="AlphaFoldDB" id="A0A166EB06"/>
<keyword evidence="4" id="KW-1185">Reference proteome</keyword>
<dbReference type="STRING" id="47311.MBCUT_08490"/>
<evidence type="ECO:0000259" key="2">
    <source>
        <dbReference type="SMART" id="SM00899"/>
    </source>
</evidence>
<gene>
    <name evidence="3" type="primary">feoA</name>
    <name evidence="3" type="ORF">MBCUT_08490</name>
</gene>
<dbReference type="PANTHER" id="PTHR42954:SF2">
    <property type="entry name" value="FE(2+) TRANSPORT PROTEIN A"/>
    <property type="match status" value="1"/>
</dbReference>
<dbReference type="InterPro" id="IPR038157">
    <property type="entry name" value="FeoA_core_dom"/>
</dbReference>
<accession>A0A166EB06</accession>
<dbReference type="InterPro" id="IPR008988">
    <property type="entry name" value="Transcriptional_repressor_C"/>
</dbReference>
<organism evidence="3 4">
    <name type="scientific">Methanobrevibacter cuticularis</name>
    <dbReference type="NCBI Taxonomy" id="47311"/>
    <lineage>
        <taxon>Archaea</taxon>
        <taxon>Methanobacteriati</taxon>
        <taxon>Methanobacteriota</taxon>
        <taxon>Methanomada group</taxon>
        <taxon>Methanobacteria</taxon>
        <taxon>Methanobacteriales</taxon>
        <taxon>Methanobacteriaceae</taxon>
        <taxon>Methanobrevibacter</taxon>
    </lineage>
</organism>
<dbReference type="PATRIC" id="fig|47311.3.peg.936"/>
<sequence>MVNDNNQDSIRTLDKLNNGEEGTIVSYSNEGDSELKRHLLGMGFVTGSKITLDKVAPLGDPIKFILKGYSICLRKNEAKNIKVKVSN</sequence>
<comment type="caution">
    <text evidence="3">The sequence shown here is derived from an EMBL/GenBank/DDBJ whole genome shotgun (WGS) entry which is preliminary data.</text>
</comment>
<dbReference type="Pfam" id="PF04023">
    <property type="entry name" value="FeoA"/>
    <property type="match status" value="1"/>
</dbReference>
<dbReference type="PANTHER" id="PTHR42954">
    <property type="entry name" value="FE(2+) TRANSPORT PROTEIN A"/>
    <property type="match status" value="1"/>
</dbReference>
<name>A0A166EB06_9EURY</name>